<organism evidence="1 2">
    <name type="scientific">Amphritea japonica ATCC BAA-1530</name>
    <dbReference type="NCBI Taxonomy" id="1278309"/>
    <lineage>
        <taxon>Bacteria</taxon>
        <taxon>Pseudomonadati</taxon>
        <taxon>Pseudomonadota</taxon>
        <taxon>Gammaproteobacteria</taxon>
        <taxon>Oceanospirillales</taxon>
        <taxon>Oceanospirillaceae</taxon>
        <taxon>Amphritea</taxon>
    </lineage>
</organism>
<evidence type="ECO:0000313" key="1">
    <source>
        <dbReference type="EMBL" id="BBB25102.1"/>
    </source>
</evidence>
<accession>A0A7R6P7Y1</accession>
<dbReference type="RefSeq" id="WP_019620719.1">
    <property type="nucleotide sequence ID" value="NZ_AP014545.1"/>
</dbReference>
<evidence type="ECO:0000313" key="2">
    <source>
        <dbReference type="Proteomes" id="UP000595663"/>
    </source>
</evidence>
<gene>
    <name evidence="1" type="ORF">AMJAP_0503</name>
</gene>
<reference evidence="1 2" key="1">
    <citation type="journal article" date="2008" name="Int. J. Syst. Evol. Microbiol.">
        <title>Amphritea japonica sp. nov. and Amphritea balenae sp. nov., isolated from the sediment adjacent to sperm whale carcasses off Kagoshima, Japan.</title>
        <authorList>
            <person name="Miyazaki M."/>
            <person name="Nogi Y."/>
            <person name="Fujiwara Y."/>
            <person name="Kawato M."/>
            <person name="Nagahama T."/>
            <person name="Kubokawa K."/>
            <person name="Horikoshi K."/>
        </authorList>
    </citation>
    <scope>NUCLEOTIDE SEQUENCE [LARGE SCALE GENOMIC DNA]</scope>
    <source>
        <strain evidence="1 2">ATCC BAA-1530</strain>
    </source>
</reference>
<dbReference type="Gene3D" id="3.40.50.11350">
    <property type="match status" value="1"/>
</dbReference>
<dbReference type="AlphaFoldDB" id="A0A7R6P7Y1"/>
<protein>
    <submittedName>
        <fullName evidence="1">Uncharacterized protein</fullName>
    </submittedName>
</protein>
<dbReference type="OrthoDB" id="7060708at2"/>
<dbReference type="Proteomes" id="UP000595663">
    <property type="component" value="Chromosome"/>
</dbReference>
<proteinExistence type="predicted"/>
<dbReference type="KEGG" id="ajp:AMJAP_0503"/>
<name>A0A7R6P7Y1_9GAMM</name>
<keyword evidence="2" id="KW-1185">Reference proteome</keyword>
<dbReference type="EMBL" id="AP014545">
    <property type="protein sequence ID" value="BBB25102.1"/>
    <property type="molecule type" value="Genomic_DNA"/>
</dbReference>
<sequence>MNSEVVKLLRRGARSFERKSEIAALDIWRAILKLSSEDVEARKKIENYFILDGKGKVAFLARRGDGLTMRLMALIIAKALSEKFDCQFRFKWGRGFIGDKYHSMEKAVDVFDKEFVDIYSVDETTCFGFDDVFSCVGKSIFDKPVSWGFRGWDISRCAQAGLPSVIEFDENDAKRLTKCFYELPFKPELKNVILNAKRVGIDDGFVGIHIRGGDIIYGDYRLSGRYANGRCLPINIVKRIIEEQVGLSKNVILFGQDGELLNSLKNEFDVVLARDFYNNKMHGWDVLFDVVLMSRCFSVFAAGSSGVTKLAGAVGSVSVLTPEQYWGREKYINYFLCNDLDADIAGFDPFQKSFSLYHAYLLSRDFDLLSALGFLIKAMACDSDNMLYKLLMFELYLFTNEFEFAEKIASDYVSYYAAGDNEHYTTKEFFWQCEAFISLNRVVSVKPEENKYENSKVLLNKINNI</sequence>